<gene>
    <name evidence="5" type="ORF">SAMN06265338_101944</name>
</gene>
<feature type="chain" id="PRO_5012148867" evidence="3">
    <location>
        <begin position="27"/>
        <end position="295"/>
    </location>
</feature>
<dbReference type="PROSITE" id="PS51257">
    <property type="entry name" value="PROKAR_LIPOPROTEIN"/>
    <property type="match status" value="1"/>
</dbReference>
<organism evidence="5 6">
    <name type="scientific">Rhodoblastus acidophilus</name>
    <name type="common">Rhodopseudomonas acidophila</name>
    <dbReference type="NCBI Taxonomy" id="1074"/>
    <lineage>
        <taxon>Bacteria</taxon>
        <taxon>Pseudomonadati</taxon>
        <taxon>Pseudomonadota</taxon>
        <taxon>Alphaproteobacteria</taxon>
        <taxon>Hyphomicrobiales</taxon>
        <taxon>Rhodoblastaceae</taxon>
        <taxon>Rhodoblastus</taxon>
    </lineage>
</organism>
<name>A0A212QNF5_RHOAC</name>
<dbReference type="RefSeq" id="WP_088519351.1">
    <property type="nucleotide sequence ID" value="NZ_FYDG01000001.1"/>
</dbReference>
<comment type="similarity">
    <text evidence="2">Belongs to the virb1 family.</text>
</comment>
<proteinExistence type="inferred from homology"/>
<protein>
    <submittedName>
        <fullName evidence="5">Sporulation related domain-containing protein</fullName>
    </submittedName>
</protein>
<sequence>MRRIVQCVGVFCVGLAVAAACGPAPAAEAAGDAAKASARAALLQTTCAEIAGAARAFGLPEHFLIRLIWRESRFNPQAVSSAGAQGIAQFMPGTAQWRGLDDPFDGALAIRHSGRWLGELRRQFGNLGLAAAAYNAGPGRVQEWLSGARALPEETRAYVRGVTGRSAEDWVGMRDDGGESAPQAECPPRGAVVALGAAPGGAKPAAARSGRGNPWALQLVGDRSKSAALEQYADMRRRFAAILGPRPPEVAPRRIGGRLPTYWYQVRVSEASRQSATSLCERLKSAGGQCLVIRN</sequence>
<dbReference type="Pfam" id="PF01464">
    <property type="entry name" value="SLT"/>
    <property type="match status" value="1"/>
</dbReference>
<keyword evidence="6" id="KW-1185">Reference proteome</keyword>
<evidence type="ECO:0000313" key="6">
    <source>
        <dbReference type="Proteomes" id="UP000198418"/>
    </source>
</evidence>
<dbReference type="Gene3D" id="1.10.530.10">
    <property type="match status" value="1"/>
</dbReference>
<reference evidence="6" key="1">
    <citation type="submission" date="2017-06" db="EMBL/GenBank/DDBJ databases">
        <authorList>
            <person name="Varghese N."/>
            <person name="Submissions S."/>
        </authorList>
    </citation>
    <scope>NUCLEOTIDE SEQUENCE [LARGE SCALE GENOMIC DNA]</scope>
    <source>
        <strain evidence="6">DSM 137</strain>
    </source>
</reference>
<dbReference type="Proteomes" id="UP000198418">
    <property type="component" value="Unassembled WGS sequence"/>
</dbReference>
<feature type="signal peptide" evidence="3">
    <location>
        <begin position="1"/>
        <end position="26"/>
    </location>
</feature>
<dbReference type="PANTHER" id="PTHR37423">
    <property type="entry name" value="SOLUBLE LYTIC MUREIN TRANSGLYCOSYLASE-RELATED"/>
    <property type="match status" value="1"/>
</dbReference>
<dbReference type="OrthoDB" id="9801695at2"/>
<evidence type="ECO:0000256" key="3">
    <source>
        <dbReference type="SAM" id="SignalP"/>
    </source>
</evidence>
<dbReference type="PANTHER" id="PTHR37423:SF2">
    <property type="entry name" value="MEMBRANE-BOUND LYTIC MUREIN TRANSGLYCOSYLASE C"/>
    <property type="match status" value="1"/>
</dbReference>
<dbReference type="EMBL" id="FYDG01000001">
    <property type="protein sequence ID" value="SNB60899.1"/>
    <property type="molecule type" value="Genomic_DNA"/>
</dbReference>
<evidence type="ECO:0000256" key="1">
    <source>
        <dbReference type="ARBA" id="ARBA00007734"/>
    </source>
</evidence>
<keyword evidence="3" id="KW-0732">Signal</keyword>
<evidence type="ECO:0000313" key="5">
    <source>
        <dbReference type="EMBL" id="SNB60899.1"/>
    </source>
</evidence>
<comment type="similarity">
    <text evidence="1">Belongs to the transglycosylase Slt family.</text>
</comment>
<dbReference type="AlphaFoldDB" id="A0A212QNF5"/>
<dbReference type="SUPFAM" id="SSF53955">
    <property type="entry name" value="Lysozyme-like"/>
    <property type="match status" value="1"/>
</dbReference>
<accession>A0A212QNF5</accession>
<dbReference type="InterPro" id="IPR023346">
    <property type="entry name" value="Lysozyme-like_dom_sf"/>
</dbReference>
<evidence type="ECO:0000256" key="2">
    <source>
        <dbReference type="ARBA" id="ARBA00009387"/>
    </source>
</evidence>
<evidence type="ECO:0000259" key="4">
    <source>
        <dbReference type="Pfam" id="PF01464"/>
    </source>
</evidence>
<feature type="domain" description="Transglycosylase SLT" evidence="4">
    <location>
        <begin position="52"/>
        <end position="152"/>
    </location>
</feature>
<dbReference type="CDD" id="cd00254">
    <property type="entry name" value="LT-like"/>
    <property type="match status" value="1"/>
</dbReference>
<dbReference type="InterPro" id="IPR008258">
    <property type="entry name" value="Transglycosylase_SLT_dom_1"/>
</dbReference>